<evidence type="ECO:0000256" key="2">
    <source>
        <dbReference type="SAM" id="Phobius"/>
    </source>
</evidence>
<dbReference type="InterPro" id="IPR003362">
    <property type="entry name" value="Bact_transf"/>
</dbReference>
<dbReference type="GO" id="GO:0016740">
    <property type="term" value="F:transferase activity"/>
    <property type="evidence" value="ECO:0007669"/>
    <property type="project" value="UniProtKB-KW"/>
</dbReference>
<keyword evidence="2" id="KW-0812">Transmembrane</keyword>
<keyword evidence="5" id="KW-1185">Reference proteome</keyword>
<name>A0ABP5GBR7_9MICC</name>
<keyword evidence="2" id="KW-1133">Transmembrane helix</keyword>
<protein>
    <submittedName>
        <fullName evidence="4">Sugar transferase</fullName>
    </submittedName>
</protein>
<reference evidence="5" key="1">
    <citation type="journal article" date="2019" name="Int. J. Syst. Evol. Microbiol.">
        <title>The Global Catalogue of Microorganisms (GCM) 10K type strain sequencing project: providing services to taxonomists for standard genome sequencing and annotation.</title>
        <authorList>
            <consortium name="The Broad Institute Genomics Platform"/>
            <consortium name="The Broad Institute Genome Sequencing Center for Infectious Disease"/>
            <person name="Wu L."/>
            <person name="Ma J."/>
        </authorList>
    </citation>
    <scope>NUCLEOTIDE SEQUENCE [LARGE SCALE GENOMIC DNA]</scope>
    <source>
        <strain evidence="5">JCM 13595</strain>
    </source>
</reference>
<dbReference type="Proteomes" id="UP001501461">
    <property type="component" value="Unassembled WGS sequence"/>
</dbReference>
<feature type="domain" description="Bacterial sugar transferase" evidence="3">
    <location>
        <begin position="11"/>
        <end position="184"/>
    </location>
</feature>
<comment type="caution">
    <text evidence="4">The sequence shown here is derived from an EMBL/GenBank/DDBJ whole genome shotgun (WGS) entry which is preliminary data.</text>
</comment>
<evidence type="ECO:0000313" key="4">
    <source>
        <dbReference type="EMBL" id="GAA2043646.1"/>
    </source>
</evidence>
<feature type="transmembrane region" description="Helical" evidence="2">
    <location>
        <begin position="12"/>
        <end position="37"/>
    </location>
</feature>
<keyword evidence="2" id="KW-0472">Membrane</keyword>
<accession>A0ABP5GBR7</accession>
<comment type="similarity">
    <text evidence="1">Belongs to the bacterial sugar transferase family.</text>
</comment>
<keyword evidence="4" id="KW-0808">Transferase</keyword>
<sequence>MRNAKKYDYLKRGLDIVCAGVGLVALSPVIGVTALVVKVKLGSPVIFKQERPGLKGELFTLYKFRSMLDADESRGIVTDEDRITPFGRKLRATSLDELPSLVNVLKGEMSIVGPRPLLVHYLPLYTEEQARRHEVLPGITGLAQVNGRNDVEWESKFELDVRYVDQRSLRLDIVILWRTLAAVVNRKGVNKAGYELTDYFGGLPHVS</sequence>
<dbReference type="PANTHER" id="PTHR30576:SF8">
    <property type="entry name" value="UNDECAPRENYL-PHOSPHATE GALACTOSE PHOSPHOTRANSFERASE"/>
    <property type="match status" value="1"/>
</dbReference>
<dbReference type="RefSeq" id="WP_343959348.1">
    <property type="nucleotide sequence ID" value="NZ_BAAAMN010000050.1"/>
</dbReference>
<gene>
    <name evidence="4" type="ORF">GCM10009720_25620</name>
</gene>
<evidence type="ECO:0000256" key="1">
    <source>
        <dbReference type="ARBA" id="ARBA00006464"/>
    </source>
</evidence>
<dbReference type="PANTHER" id="PTHR30576">
    <property type="entry name" value="COLANIC BIOSYNTHESIS UDP-GLUCOSE LIPID CARRIER TRANSFERASE"/>
    <property type="match status" value="1"/>
</dbReference>
<dbReference type="Pfam" id="PF02397">
    <property type="entry name" value="Bac_transf"/>
    <property type="match status" value="1"/>
</dbReference>
<proteinExistence type="inferred from homology"/>
<dbReference type="EMBL" id="BAAAMN010000050">
    <property type="protein sequence ID" value="GAA2043646.1"/>
    <property type="molecule type" value="Genomic_DNA"/>
</dbReference>
<evidence type="ECO:0000259" key="3">
    <source>
        <dbReference type="Pfam" id="PF02397"/>
    </source>
</evidence>
<organism evidence="4 5">
    <name type="scientific">Yaniella flava</name>
    <dbReference type="NCBI Taxonomy" id="287930"/>
    <lineage>
        <taxon>Bacteria</taxon>
        <taxon>Bacillati</taxon>
        <taxon>Actinomycetota</taxon>
        <taxon>Actinomycetes</taxon>
        <taxon>Micrococcales</taxon>
        <taxon>Micrococcaceae</taxon>
        <taxon>Yaniella</taxon>
    </lineage>
</organism>
<evidence type="ECO:0000313" key="5">
    <source>
        <dbReference type="Proteomes" id="UP001501461"/>
    </source>
</evidence>